<dbReference type="Pfam" id="PF04717">
    <property type="entry name" value="Phage_base_V"/>
    <property type="match status" value="1"/>
</dbReference>
<dbReference type="RefSeq" id="WP_119898921.1">
    <property type="nucleotide sequence ID" value="NZ_QNRC01000017.1"/>
</dbReference>
<keyword evidence="3" id="KW-1185">Reference proteome</keyword>
<organism evidence="2 3">
    <name type="scientific">Paracoccus siganidrum</name>
    <dbReference type="NCBI Taxonomy" id="1276757"/>
    <lineage>
        <taxon>Bacteria</taxon>
        <taxon>Pseudomonadati</taxon>
        <taxon>Pseudomonadota</taxon>
        <taxon>Alphaproteobacteria</taxon>
        <taxon>Rhodobacterales</taxon>
        <taxon>Paracoccaceae</taxon>
        <taxon>Paracoccus</taxon>
    </lineage>
</organism>
<gene>
    <name evidence="2" type="ORF">D3P05_14710</name>
</gene>
<proteinExistence type="predicted"/>
<feature type="domain" description="Gp5/Type VI secretion system Vgr protein OB-fold" evidence="1">
    <location>
        <begin position="11"/>
        <end position="85"/>
    </location>
</feature>
<dbReference type="OrthoDB" id="9762420at2"/>
<sequence length="173" mass="17992">MPEQGRYYGKYRGTVESNADPEFLGKIRVFVPDVFGPAIAHWAMPCLPYTGVNAGFLALPLPGAGVWVEFEQGDKDYPVWVGGFWGTAAELPLLSNTARQPLPAVTMQTPGKNGVVISDALGPMGMGGVVLQSATGATIAVNDTGIYIDNGKGAQITLVGPSVTVNAGALVVT</sequence>
<dbReference type="AlphaFoldDB" id="A0A419A4G1"/>
<evidence type="ECO:0000313" key="3">
    <source>
        <dbReference type="Proteomes" id="UP000283587"/>
    </source>
</evidence>
<dbReference type="Proteomes" id="UP000283587">
    <property type="component" value="Unassembled WGS sequence"/>
</dbReference>
<name>A0A419A4G1_9RHOB</name>
<dbReference type="SUPFAM" id="SSF69255">
    <property type="entry name" value="gp5 N-terminal domain-like"/>
    <property type="match status" value="1"/>
</dbReference>
<comment type="caution">
    <text evidence="2">The sequence shown here is derived from an EMBL/GenBank/DDBJ whole genome shotgun (WGS) entry which is preliminary data.</text>
</comment>
<dbReference type="InterPro" id="IPR037026">
    <property type="entry name" value="Vgr_OB-fold_dom_sf"/>
</dbReference>
<evidence type="ECO:0000259" key="1">
    <source>
        <dbReference type="Pfam" id="PF04717"/>
    </source>
</evidence>
<dbReference type="EMBL" id="QZEW01000064">
    <property type="protein sequence ID" value="RJL09750.1"/>
    <property type="molecule type" value="Genomic_DNA"/>
</dbReference>
<accession>A0A419A4G1</accession>
<dbReference type="InterPro" id="IPR006531">
    <property type="entry name" value="Gp5/Vgr_OB"/>
</dbReference>
<dbReference type="Gene3D" id="2.40.50.230">
    <property type="entry name" value="Gp5 N-terminal domain"/>
    <property type="match status" value="1"/>
</dbReference>
<evidence type="ECO:0000313" key="2">
    <source>
        <dbReference type="EMBL" id="RJL09750.1"/>
    </source>
</evidence>
<reference evidence="3" key="1">
    <citation type="submission" date="2018-09" db="EMBL/GenBank/DDBJ databases">
        <title>Paracoccus onubensis nov. sp. a moderate halophilic bacterium isolated from Gruta de las Maravillas (Aracena, Spain).</title>
        <authorList>
            <person name="Jurado V."/>
            <person name="Gutierrez-Patricio S."/>
            <person name="Gonzalez-Pimentel J.L."/>
            <person name="Miller A.Z."/>
            <person name="Laiz L."/>
            <person name="Saiz-Jimenez C."/>
        </authorList>
    </citation>
    <scope>NUCLEOTIDE SEQUENCE [LARGE SCALE GENOMIC DNA]</scope>
    <source>
        <strain evidence="3">DSM 26381</strain>
    </source>
</reference>
<protein>
    <submittedName>
        <fullName evidence="2">Baseplate assembly protein</fullName>
    </submittedName>
</protein>